<evidence type="ECO:0000259" key="2">
    <source>
        <dbReference type="SMART" id="SM00543"/>
    </source>
</evidence>
<dbReference type="GeneID" id="40316910"/>
<evidence type="ECO:0000256" key="1">
    <source>
        <dbReference type="SAM" id="MobiDB-lite"/>
    </source>
</evidence>
<reference evidence="3 4" key="1">
    <citation type="journal article" date="2018" name="BMC Genomics">
        <title>Genomic comparison of Trypanosoma conorhini and Trypanosoma rangeli to Trypanosoma cruzi strains of high and low virulence.</title>
        <authorList>
            <person name="Bradwell K.R."/>
            <person name="Koparde V.N."/>
            <person name="Matveyev A.V."/>
            <person name="Serrano M.G."/>
            <person name="Alves J.M."/>
            <person name="Parikh H."/>
            <person name="Huang B."/>
            <person name="Lee V."/>
            <person name="Espinosa-Alvarez O."/>
            <person name="Ortiz P.A."/>
            <person name="Costa-Martins A.G."/>
            <person name="Teixeira M.M."/>
            <person name="Buck G.A."/>
        </authorList>
    </citation>
    <scope>NUCLEOTIDE SEQUENCE [LARGE SCALE GENOMIC DNA]</scope>
    <source>
        <strain evidence="3 4">025E</strain>
    </source>
</reference>
<feature type="domain" description="MIF4G" evidence="2">
    <location>
        <begin position="193"/>
        <end position="425"/>
    </location>
</feature>
<keyword evidence="3" id="KW-0648">Protein biosynthesis</keyword>
<evidence type="ECO:0000313" key="4">
    <source>
        <dbReference type="Proteomes" id="UP000284403"/>
    </source>
</evidence>
<dbReference type="SMART" id="SM00543">
    <property type="entry name" value="MIF4G"/>
    <property type="match status" value="1"/>
</dbReference>
<protein>
    <submittedName>
        <fullName evidence="3">Putative eukaryotic initiation factor 4a</fullName>
    </submittedName>
</protein>
<dbReference type="PANTHER" id="PTHR23253">
    <property type="entry name" value="EUKARYOTIC TRANSLATION INITIATION FACTOR 4 GAMMA"/>
    <property type="match status" value="1"/>
</dbReference>
<dbReference type="SUPFAM" id="SSF48371">
    <property type="entry name" value="ARM repeat"/>
    <property type="match status" value="1"/>
</dbReference>
<dbReference type="Proteomes" id="UP000284403">
    <property type="component" value="Unassembled WGS sequence"/>
</dbReference>
<keyword evidence="3" id="KW-0396">Initiation factor</keyword>
<dbReference type="InterPro" id="IPR016024">
    <property type="entry name" value="ARM-type_fold"/>
</dbReference>
<dbReference type="Gene3D" id="1.25.40.180">
    <property type="match status" value="1"/>
</dbReference>
<feature type="region of interest" description="Disordered" evidence="1">
    <location>
        <begin position="454"/>
        <end position="562"/>
    </location>
</feature>
<feature type="compositionally biased region" description="Polar residues" evidence="1">
    <location>
        <begin position="499"/>
        <end position="508"/>
    </location>
</feature>
<dbReference type="Pfam" id="PF02854">
    <property type="entry name" value="MIF4G"/>
    <property type="match status" value="1"/>
</dbReference>
<evidence type="ECO:0000313" key="3">
    <source>
        <dbReference type="EMBL" id="RNF21704.1"/>
    </source>
</evidence>
<dbReference type="GO" id="GO:0016281">
    <property type="term" value="C:eukaryotic translation initiation factor 4F complex"/>
    <property type="evidence" value="ECO:0007669"/>
    <property type="project" value="TreeGrafter"/>
</dbReference>
<feature type="compositionally biased region" description="Basic and acidic residues" evidence="1">
    <location>
        <begin position="514"/>
        <end position="523"/>
    </location>
</feature>
<feature type="compositionally biased region" description="Polar residues" evidence="1">
    <location>
        <begin position="460"/>
        <end position="470"/>
    </location>
</feature>
<dbReference type="OrthoDB" id="514777at2759"/>
<dbReference type="RefSeq" id="XP_029229614.1">
    <property type="nucleotide sequence ID" value="XM_029370219.1"/>
</dbReference>
<dbReference type="PANTHER" id="PTHR23253:SF73">
    <property type="entry name" value="MIF4G DOMAIN-CONTAINING PROTEIN"/>
    <property type="match status" value="1"/>
</dbReference>
<keyword evidence="4" id="KW-1185">Reference proteome</keyword>
<sequence>MITVAPGPLCLARKETWEPSVFRPPARFTKTAPPSNGAVALLPRPWYSGSGATPESTPKEPRLVPPPALGQSACLEPALDSDTLPPVSSSSSFPWLSAEVSIFSHAFTADATKTRVYPVEMFLSARRDAAHTPYGVLRWVVRQYLRVPSLKVPVHLQLSLHEATEHDDGPKRGTLGCSLKGGRSRAKPVRLTHHKVMSILSRITRAKYDVLMEELMLLPLRQVEDAELLEICKIVFEKAVQEPAYCGLYARLAQDICAVKDGERDSESRDQSFSRRFRRMLIASCEEQFHRPLQLSADELVDRTTGAPLSEEEVEGKRSRLKGRLVGNIRFVAELFKIGFVTERVIDDIIRILVKDYSPDEPTAKEEAVFEVFQTLLRHTGAVLKKKMPKLLAQALGIAKSIELSHPKPRVVFLMMDLSDLNRANGWVAAELVQRHVQHPKAGRGASAIAALKEKEPSVVSPTSPGSLASPQERKSVSKPPELSVRAPPLQHLVGEDQSGGSQNQLNTHKPRGHSKDVSREDGNGNGSCSINSNGNTSNNKNTSDMIQSPPQTKERGSRGQHQPYGQLVLTHLASGSTENRFNSSMDSLQLNSPLTPVCLGPDSGVQPQADMRPHHIGASLAHAASDGPGSPCGSFSNTTLTDTTVNIKDVTEQLMSLFRNGEETAAVSMLRGMELKNVVVCLTWWLRLATTRTSSFEDRKKVPSLLSALLSNCGGAYDARTLFSTILEWIRFDVEKGEYDNCPRMFENMAQMILHCHLPCNDALPHVDKVRNMMQCGLFNVLLRELTISGGTDQMVTVVKSCYPVSLQLLNNLHDPDDERQILRIAAQNRFRLLPYLLSVSSGTSNAMPGTPSMRPRGPPSPSFSLRSSPLGDSFASTGHYDPLAQCLVFARVSEDPEFVLFRKIRDAAAEAGAFSPATPPRWRDEAVQLALSPLGNNSTVCELIAVMRVVGAVLACSCVSGNNDRMLASSADVDYVVDAILSKRPGILYQGAVAMELIMYHTQTLNDVAEASKADAMRLRPLKRMFDNWCAHDIMHRAAVLELLDALECAGDRFSVYSAYHDNVADVAWQLTLRHLRGY</sequence>
<dbReference type="EMBL" id="MKKU01000151">
    <property type="protein sequence ID" value="RNF21704.1"/>
    <property type="molecule type" value="Genomic_DNA"/>
</dbReference>
<proteinExistence type="predicted"/>
<gene>
    <name evidence="3" type="ORF">Tco025E_03299</name>
</gene>
<accession>A0A3R7NG78</accession>
<dbReference type="GO" id="GO:0003743">
    <property type="term" value="F:translation initiation factor activity"/>
    <property type="evidence" value="ECO:0007669"/>
    <property type="project" value="UniProtKB-KW"/>
</dbReference>
<dbReference type="AlphaFoldDB" id="A0A3R7NG78"/>
<organism evidence="3 4">
    <name type="scientific">Trypanosoma conorhini</name>
    <dbReference type="NCBI Taxonomy" id="83891"/>
    <lineage>
        <taxon>Eukaryota</taxon>
        <taxon>Discoba</taxon>
        <taxon>Euglenozoa</taxon>
        <taxon>Kinetoplastea</taxon>
        <taxon>Metakinetoplastina</taxon>
        <taxon>Trypanosomatida</taxon>
        <taxon>Trypanosomatidae</taxon>
        <taxon>Trypanosoma</taxon>
    </lineage>
</organism>
<feature type="region of interest" description="Disordered" evidence="1">
    <location>
        <begin position="846"/>
        <end position="867"/>
    </location>
</feature>
<comment type="caution">
    <text evidence="3">The sequence shown here is derived from an EMBL/GenBank/DDBJ whole genome shotgun (WGS) entry which is preliminary data.</text>
</comment>
<dbReference type="InterPro" id="IPR003890">
    <property type="entry name" value="MIF4G-like_typ-3"/>
</dbReference>
<name>A0A3R7NG78_9TRYP</name>
<feature type="compositionally biased region" description="Low complexity" evidence="1">
    <location>
        <begin position="527"/>
        <end position="544"/>
    </location>
</feature>
<dbReference type="GO" id="GO:0003729">
    <property type="term" value="F:mRNA binding"/>
    <property type="evidence" value="ECO:0007669"/>
    <property type="project" value="TreeGrafter"/>
</dbReference>